<protein>
    <recommendedName>
        <fullName evidence="3">HTH cro/C1-type domain-containing protein</fullName>
    </recommendedName>
</protein>
<reference evidence="1 2" key="1">
    <citation type="journal article" date="2010" name="J. Bacteriol.">
        <title>Genome sequences of Pelagibaca bermudensis HTCC2601T and Maritimibacter alkaliphilus HTCC2654T, the type strains of two marine Roseobacter genera.</title>
        <authorList>
            <person name="Thrash J.C."/>
            <person name="Cho J.C."/>
            <person name="Ferriera S."/>
            <person name="Johnson J."/>
            <person name="Vergin K.L."/>
            <person name="Giovannoni S.J."/>
        </authorList>
    </citation>
    <scope>NUCLEOTIDE SEQUENCE [LARGE SCALE GENOMIC DNA]</scope>
    <source>
        <strain evidence="2">DSM 26914 / JCM 13377 / KCTC 12554 / HTCC2601</strain>
    </source>
</reference>
<dbReference type="Proteomes" id="UP000006230">
    <property type="component" value="Unassembled WGS sequence"/>
</dbReference>
<dbReference type="STRING" id="314265.R2601_20801"/>
<dbReference type="EMBL" id="AATQ01000007">
    <property type="protein sequence ID" value="EAU47290.1"/>
    <property type="molecule type" value="Genomic_DNA"/>
</dbReference>
<dbReference type="AlphaFoldDB" id="Q0FT79"/>
<name>Q0FT79_SALBH</name>
<gene>
    <name evidence="1" type="ORF">R2601_20801</name>
</gene>
<comment type="caution">
    <text evidence="1">The sequence shown here is derived from an EMBL/GenBank/DDBJ whole genome shotgun (WGS) entry which is preliminary data.</text>
</comment>
<keyword evidence="2" id="KW-1185">Reference proteome</keyword>
<evidence type="ECO:0008006" key="3">
    <source>
        <dbReference type="Google" id="ProtNLM"/>
    </source>
</evidence>
<accession>Q0FT79</accession>
<sequence length="140" mass="15511">MKRFDMTTSPTARMIADAVEASGKTLREIATEMGLERGNVISMLKSGEMRMPIERIPAFAAATGIDPLALTRIAMSEYMPQTWNVLAPTAVPVHEVQLNIRAPSAVVERFKAVCQTERRNYGDMLGLLLDVWDGDVEKMV</sequence>
<dbReference type="eggNOG" id="ENOG5033IHW">
    <property type="taxonomic scope" value="Bacteria"/>
</dbReference>
<dbReference type="HOGENOM" id="CLU_1873972_0_0_5"/>
<organism evidence="1 2">
    <name type="scientific">Salipiger bermudensis (strain DSM 26914 / JCM 13377 / KCTC 12554 / HTCC2601)</name>
    <name type="common">Pelagibaca bermudensis</name>
    <dbReference type="NCBI Taxonomy" id="314265"/>
    <lineage>
        <taxon>Bacteria</taxon>
        <taxon>Pseudomonadati</taxon>
        <taxon>Pseudomonadota</taxon>
        <taxon>Alphaproteobacteria</taxon>
        <taxon>Rhodobacterales</taxon>
        <taxon>Roseobacteraceae</taxon>
        <taxon>Salipiger</taxon>
    </lineage>
</organism>
<evidence type="ECO:0000313" key="2">
    <source>
        <dbReference type="Proteomes" id="UP000006230"/>
    </source>
</evidence>
<proteinExistence type="predicted"/>
<evidence type="ECO:0000313" key="1">
    <source>
        <dbReference type="EMBL" id="EAU47290.1"/>
    </source>
</evidence>